<reference evidence="2" key="2">
    <citation type="submission" date="2017-12" db="EMBL/GenBank/DDBJ databases">
        <title>Genome sequence of the Bar-tailed Godwit (Limosa lapponica baueri).</title>
        <authorList>
            <person name="Lima N.C.B."/>
            <person name="Parody-Merino A.M."/>
            <person name="Battley P.F."/>
            <person name="Fidler A.E."/>
            <person name="Prosdocimi F."/>
        </authorList>
    </citation>
    <scope>NUCLEOTIDE SEQUENCE [LARGE SCALE GENOMIC DNA]</scope>
</reference>
<evidence type="ECO:0008006" key="3">
    <source>
        <dbReference type="Google" id="ProtNLM"/>
    </source>
</evidence>
<protein>
    <recommendedName>
        <fullName evidence="3">Rna-directed dna polymerase from mobile element jockey-like</fullName>
    </recommendedName>
</protein>
<gene>
    <name evidence="1" type="ORF">llap_2943</name>
</gene>
<organism evidence="1 2">
    <name type="scientific">Limosa lapponica baueri</name>
    <dbReference type="NCBI Taxonomy" id="1758121"/>
    <lineage>
        <taxon>Eukaryota</taxon>
        <taxon>Metazoa</taxon>
        <taxon>Chordata</taxon>
        <taxon>Craniata</taxon>
        <taxon>Vertebrata</taxon>
        <taxon>Euteleostomi</taxon>
        <taxon>Archelosauria</taxon>
        <taxon>Archosauria</taxon>
        <taxon>Dinosauria</taxon>
        <taxon>Saurischia</taxon>
        <taxon>Theropoda</taxon>
        <taxon>Coelurosauria</taxon>
        <taxon>Aves</taxon>
        <taxon>Neognathae</taxon>
        <taxon>Neoaves</taxon>
        <taxon>Charadriiformes</taxon>
        <taxon>Scolopacidae</taxon>
        <taxon>Limosa</taxon>
    </lineage>
</organism>
<proteinExistence type="predicted"/>
<evidence type="ECO:0000313" key="1">
    <source>
        <dbReference type="EMBL" id="PKU46747.1"/>
    </source>
</evidence>
<dbReference type="EMBL" id="KZ505699">
    <property type="protein sequence ID" value="PKU46747.1"/>
    <property type="molecule type" value="Genomic_DNA"/>
</dbReference>
<reference evidence="2" key="1">
    <citation type="submission" date="2017-11" db="EMBL/GenBank/DDBJ databases">
        <authorList>
            <person name="Lima N.C."/>
            <person name="Parody-Merino A.M."/>
            <person name="Battley P.F."/>
            <person name="Fidler A.E."/>
            <person name="Prosdocimi F."/>
        </authorList>
    </citation>
    <scope>NUCLEOTIDE SEQUENCE [LARGE SCALE GENOMIC DNA]</scope>
</reference>
<dbReference type="AlphaFoldDB" id="A0A2I0UL14"/>
<accession>A0A2I0UL14</accession>
<name>A0A2I0UL14_LIMLA</name>
<evidence type="ECO:0000313" key="2">
    <source>
        <dbReference type="Proteomes" id="UP000233556"/>
    </source>
</evidence>
<sequence length="276" mass="30504">MYGGLLKWLGNNNIPSYLPSTQRTGEGQIQTVIGEKKQRSAWLYFEGKRKYPVWSCKVWGPNLNTVFEMQPHQCKVQGDIHFLSPAGHTIPDASQDIIGLLGHLGTLLAQIQQAVDQHPQVLSCQTALQPLFPKLIVLHGVVVTQVQGPTLGLIEPHAIGLDPSIQPVQIPLQRHPTLKKINAPGQLDVICKLTEDALDPLIQVVDKGINQNWPQYRALGNTTRDRPPTGFNSIHHNPLGMAIQPLFKAAEGTPIQAMSPEFLQENAVGKLCQRLY</sequence>
<dbReference type="OrthoDB" id="9400903at2759"/>
<dbReference type="Proteomes" id="UP000233556">
    <property type="component" value="Unassembled WGS sequence"/>
</dbReference>
<keyword evidence="2" id="KW-1185">Reference proteome</keyword>